<feature type="compositionally biased region" description="Basic and acidic residues" evidence="2">
    <location>
        <begin position="342"/>
        <end position="358"/>
    </location>
</feature>
<dbReference type="Proteomes" id="UP000199288">
    <property type="component" value="Unassembled WGS sequence"/>
</dbReference>
<keyword evidence="4" id="KW-1185">Reference proteome</keyword>
<dbReference type="SUPFAM" id="SSF101790">
    <property type="entry name" value="Aminomethyltransferase beta-barrel domain"/>
    <property type="match status" value="1"/>
</dbReference>
<accession>A0A1H3X3X5</accession>
<dbReference type="GO" id="GO:0016226">
    <property type="term" value="P:iron-sulfur cluster assembly"/>
    <property type="evidence" value="ECO:0007669"/>
    <property type="project" value="TreeGrafter"/>
</dbReference>
<proteinExistence type="predicted"/>
<dbReference type="AlphaFoldDB" id="A0A1H3X3X5"/>
<evidence type="ECO:0000313" key="4">
    <source>
        <dbReference type="Proteomes" id="UP000199288"/>
    </source>
</evidence>
<sequence length="370" mass="39673">MFDLSRLDGAVTSEAEPDVLLHRGRPVHEYRDFLAGRAIVVRNDLAAIEISGQDRLTWLHTLSSQHLNQLAAGTPTEALILTANGHITAQLRIIDDGERVLTYVDRAGLSATLEHLQRMVFAARVTITQAPGTVVALAGAAIDAPPLDVTAIWRDPWPHVPGGTTFTPPGVEPEVEPIALALATEEALSDFAATHPEAIAGTWACEAARIASWRPSFASEVDERAIPMELDWLRTAVHLNKGCYAGQETIARVVNLGRPPRRLTLLHLDGGAEHLPAPGSDVSLGAKRVGHVTSSIRHPELGPIALALLKRNTPADAELLVDEVPAKQEIIVSPEGVSAARPETRPGDELRGVRDRGLQKPPTLGGLGKF</sequence>
<dbReference type="PANTHER" id="PTHR22602:SF0">
    <property type="entry name" value="TRANSFERASE CAF17, MITOCHONDRIAL-RELATED"/>
    <property type="match status" value="1"/>
</dbReference>
<dbReference type="RefSeq" id="WP_176780676.1">
    <property type="nucleotide sequence ID" value="NZ_FNQV01000003.1"/>
</dbReference>
<feature type="region of interest" description="Disordered" evidence="2">
    <location>
        <begin position="335"/>
        <end position="370"/>
    </location>
</feature>
<organism evidence="3 4">
    <name type="scientific">Bowdeniella nasicola</name>
    <dbReference type="NCBI Taxonomy" id="208480"/>
    <lineage>
        <taxon>Bacteria</taxon>
        <taxon>Bacillati</taxon>
        <taxon>Actinomycetota</taxon>
        <taxon>Actinomycetes</taxon>
        <taxon>Actinomycetales</taxon>
        <taxon>Actinomycetaceae</taxon>
        <taxon>Bowdeniella</taxon>
    </lineage>
</organism>
<dbReference type="InterPro" id="IPR029043">
    <property type="entry name" value="GcvT/YgfZ_C"/>
</dbReference>
<evidence type="ECO:0000313" key="3">
    <source>
        <dbReference type="EMBL" id="SDZ93960.1"/>
    </source>
</evidence>
<name>A0A1H3X3X5_9ACTO</name>
<dbReference type="NCBIfam" id="TIGR03317">
    <property type="entry name" value="ygfZ_signature"/>
    <property type="match status" value="1"/>
</dbReference>
<keyword evidence="1" id="KW-0809">Transit peptide</keyword>
<dbReference type="InterPro" id="IPR027266">
    <property type="entry name" value="TrmE/GcvT-like"/>
</dbReference>
<reference evidence="4" key="1">
    <citation type="submission" date="2016-10" db="EMBL/GenBank/DDBJ databases">
        <authorList>
            <person name="Varghese N."/>
            <person name="Submissions S."/>
        </authorList>
    </citation>
    <scope>NUCLEOTIDE SEQUENCE [LARGE SCALE GENOMIC DNA]</scope>
    <source>
        <strain evidence="4">KPR-1</strain>
    </source>
</reference>
<dbReference type="SUPFAM" id="SSF103025">
    <property type="entry name" value="Folate-binding domain"/>
    <property type="match status" value="1"/>
</dbReference>
<evidence type="ECO:0000256" key="2">
    <source>
        <dbReference type="SAM" id="MobiDB-lite"/>
    </source>
</evidence>
<dbReference type="Gene3D" id="3.30.1360.120">
    <property type="entry name" value="Probable tRNA modification gtpase trme, domain 1"/>
    <property type="match status" value="1"/>
</dbReference>
<gene>
    <name evidence="3" type="ORF">SAMN02910418_00597</name>
</gene>
<dbReference type="PANTHER" id="PTHR22602">
    <property type="entry name" value="TRANSFERASE CAF17, MITOCHONDRIAL-RELATED"/>
    <property type="match status" value="1"/>
</dbReference>
<dbReference type="EMBL" id="FNQV01000003">
    <property type="protein sequence ID" value="SDZ93960.1"/>
    <property type="molecule type" value="Genomic_DNA"/>
</dbReference>
<dbReference type="InterPro" id="IPR017703">
    <property type="entry name" value="YgfZ/GCV_T_CS"/>
</dbReference>
<dbReference type="InterPro" id="IPR045179">
    <property type="entry name" value="YgfZ/GcvT"/>
</dbReference>
<protein>
    <submittedName>
        <fullName evidence="3">Uncharacterized protein</fullName>
    </submittedName>
</protein>
<evidence type="ECO:0000256" key="1">
    <source>
        <dbReference type="ARBA" id="ARBA00022946"/>
    </source>
</evidence>